<dbReference type="AlphaFoldDB" id="A9I8H7"/>
<dbReference type="EMBL" id="AM902716">
    <property type="protein sequence ID" value="CAP41246.1"/>
    <property type="molecule type" value="Genomic_DNA"/>
</dbReference>
<sequence length="158" mass="17104">MNRSNKRMATSLKQRSAAANARALAATGGARKARVGTGCDGTAAVLAVWWGNGGKELAAAYRTLRWQDAADEVSAWILSGSDVDARSTTVAGIGIHRATPYDVNILILRVFWPDNKGFPGFTPMQRHHAMACDAGPLPPPRARRQRAKCHPRYRANNP</sequence>
<dbReference type="Proteomes" id="UP000001225">
    <property type="component" value="Chromosome"/>
</dbReference>
<organism evidence="2 3">
    <name type="scientific">Bordetella petrii (strain ATCC BAA-461 / DSM 12804 / CCUG 43448 / CIP 107267 / Se-1111R)</name>
    <dbReference type="NCBI Taxonomy" id="340100"/>
    <lineage>
        <taxon>Bacteria</taxon>
        <taxon>Pseudomonadati</taxon>
        <taxon>Pseudomonadota</taxon>
        <taxon>Betaproteobacteria</taxon>
        <taxon>Burkholderiales</taxon>
        <taxon>Alcaligenaceae</taxon>
        <taxon>Bordetella</taxon>
    </lineage>
</organism>
<dbReference type="KEGG" id="bpt:Bpet0913"/>
<feature type="region of interest" description="Disordered" evidence="1">
    <location>
        <begin position="134"/>
        <end position="158"/>
    </location>
</feature>
<accession>A9I8H7</accession>
<evidence type="ECO:0000256" key="1">
    <source>
        <dbReference type="SAM" id="MobiDB-lite"/>
    </source>
</evidence>
<dbReference type="STRING" id="94624.Bpet0913"/>
<proteinExistence type="predicted"/>
<evidence type="ECO:0000313" key="3">
    <source>
        <dbReference type="Proteomes" id="UP000001225"/>
    </source>
</evidence>
<evidence type="ECO:0000313" key="2">
    <source>
        <dbReference type="EMBL" id="CAP41246.1"/>
    </source>
</evidence>
<keyword evidence="3" id="KW-1185">Reference proteome</keyword>
<gene>
    <name evidence="2" type="ordered locus">Bpet0913</name>
</gene>
<feature type="compositionally biased region" description="Basic residues" evidence="1">
    <location>
        <begin position="141"/>
        <end position="158"/>
    </location>
</feature>
<protein>
    <submittedName>
        <fullName evidence="2">Uncharacterized protein</fullName>
    </submittedName>
</protein>
<reference evidence="2 3" key="1">
    <citation type="journal article" date="2008" name="BMC Genomics">
        <title>The missing link: Bordetella petrii is endowed with both the metabolic versatility of environmental bacteria and virulence traits of pathogenic Bordetellae.</title>
        <authorList>
            <person name="Gross R."/>
            <person name="Guzman C.A."/>
            <person name="Sebaihia M."/>
            <person name="Martins Dos Santos V.A."/>
            <person name="Pieper D.H."/>
            <person name="Koebnik R."/>
            <person name="Lechner M."/>
            <person name="Bartels D."/>
            <person name="Buhrmester J."/>
            <person name="Choudhuri J.V."/>
            <person name="Ebensen T."/>
            <person name="Gaigalat L."/>
            <person name="Herrmann S."/>
            <person name="Khachane A.N."/>
            <person name="Larisch C."/>
            <person name="Link S."/>
            <person name="Linke B."/>
            <person name="Meyer F."/>
            <person name="Mormann S."/>
            <person name="Nakunst D."/>
            <person name="Rueckert C."/>
            <person name="Schneiker-Bekel S."/>
            <person name="Schulze K."/>
            <person name="Vorhoelter F.J."/>
            <person name="Yevsa T."/>
            <person name="Engle J.T."/>
            <person name="Goldman W.E."/>
            <person name="Puehler A."/>
            <person name="Goebel U.B."/>
            <person name="Goesmann A."/>
            <person name="Bloecker H."/>
            <person name="Kaiser O."/>
            <person name="Martinez-Arias R."/>
        </authorList>
    </citation>
    <scope>NUCLEOTIDE SEQUENCE [LARGE SCALE GENOMIC DNA]</scope>
    <source>
        <strain evidence="3">ATCC BAA-461 / DSM 12804 / CCUG 43448 / CIP 107267 / Se-1111R</strain>
    </source>
</reference>
<name>A9I8H7_BORPD</name>